<dbReference type="InterPro" id="IPR023572">
    <property type="entry name" value="Archease_dom"/>
</dbReference>
<dbReference type="AlphaFoldDB" id="W4M2T6"/>
<evidence type="ECO:0000256" key="3">
    <source>
        <dbReference type="ARBA" id="ARBA00022723"/>
    </source>
</evidence>
<keyword evidence="4" id="KW-0106">Calcium</keyword>
<name>W4M2T6_9BACT</name>
<comment type="caution">
    <text evidence="6">The sequence shown here is derived from an EMBL/GenBank/DDBJ whole genome shotgun (WGS) entry which is preliminary data.</text>
</comment>
<dbReference type="Proteomes" id="UP000019140">
    <property type="component" value="Unassembled WGS sequence"/>
</dbReference>
<keyword evidence="3" id="KW-0479">Metal-binding</keyword>
<keyword evidence="7" id="KW-1185">Reference proteome</keyword>
<evidence type="ECO:0000313" key="6">
    <source>
        <dbReference type="EMBL" id="ETX04266.1"/>
    </source>
</evidence>
<evidence type="ECO:0000256" key="2">
    <source>
        <dbReference type="ARBA" id="ARBA00022694"/>
    </source>
</evidence>
<organism evidence="6 7">
    <name type="scientific">Candidatus Entotheonella gemina</name>
    <dbReference type="NCBI Taxonomy" id="1429439"/>
    <lineage>
        <taxon>Bacteria</taxon>
        <taxon>Pseudomonadati</taxon>
        <taxon>Nitrospinota/Tectimicrobiota group</taxon>
        <taxon>Candidatus Tectimicrobiota</taxon>
        <taxon>Candidatus Entotheonellia</taxon>
        <taxon>Candidatus Entotheonellales</taxon>
        <taxon>Candidatus Entotheonellaceae</taxon>
        <taxon>Candidatus Entotheonella</taxon>
    </lineage>
</organism>
<evidence type="ECO:0000256" key="4">
    <source>
        <dbReference type="ARBA" id="ARBA00022837"/>
    </source>
</evidence>
<dbReference type="GO" id="GO:0046872">
    <property type="term" value="F:metal ion binding"/>
    <property type="evidence" value="ECO:0007669"/>
    <property type="project" value="UniProtKB-KW"/>
</dbReference>
<evidence type="ECO:0000259" key="5">
    <source>
        <dbReference type="Pfam" id="PF01951"/>
    </source>
</evidence>
<dbReference type="Pfam" id="PF01951">
    <property type="entry name" value="Archease"/>
    <property type="match status" value="1"/>
</dbReference>
<dbReference type="InterPro" id="IPR036820">
    <property type="entry name" value="Archease_dom_sf"/>
</dbReference>
<evidence type="ECO:0000256" key="1">
    <source>
        <dbReference type="ARBA" id="ARBA00007963"/>
    </source>
</evidence>
<proteinExistence type="inferred from homology"/>
<dbReference type="HOGENOM" id="CLU_111362_3_0_7"/>
<reference evidence="6 7" key="1">
    <citation type="journal article" date="2014" name="Nature">
        <title>An environmental bacterial taxon with a large and distinct metabolic repertoire.</title>
        <authorList>
            <person name="Wilson M.C."/>
            <person name="Mori T."/>
            <person name="Ruckert C."/>
            <person name="Uria A.R."/>
            <person name="Helf M.J."/>
            <person name="Takada K."/>
            <person name="Gernert C."/>
            <person name="Steffens U.A."/>
            <person name="Heycke N."/>
            <person name="Schmitt S."/>
            <person name="Rinke C."/>
            <person name="Helfrich E.J."/>
            <person name="Brachmann A.O."/>
            <person name="Gurgui C."/>
            <person name="Wakimoto T."/>
            <person name="Kracht M."/>
            <person name="Crusemann M."/>
            <person name="Hentschel U."/>
            <person name="Abe I."/>
            <person name="Matsunaga S."/>
            <person name="Kalinowski J."/>
            <person name="Takeyama H."/>
            <person name="Piel J."/>
        </authorList>
    </citation>
    <scope>NUCLEOTIDE SEQUENCE [LARGE SCALE GENOMIC DNA]</scope>
    <source>
        <strain evidence="7">TSY2</strain>
    </source>
</reference>
<dbReference type="EMBL" id="AZHX01001259">
    <property type="protein sequence ID" value="ETX04266.1"/>
    <property type="molecule type" value="Genomic_DNA"/>
</dbReference>
<dbReference type="GO" id="GO:0008033">
    <property type="term" value="P:tRNA processing"/>
    <property type="evidence" value="ECO:0007669"/>
    <property type="project" value="UniProtKB-KW"/>
</dbReference>
<accession>W4M2T6</accession>
<gene>
    <name evidence="6" type="ORF">ETSY2_29745</name>
</gene>
<dbReference type="PANTHER" id="PTHR12682:SF11">
    <property type="entry name" value="PROTEIN ARCHEASE"/>
    <property type="match status" value="1"/>
</dbReference>
<dbReference type="PANTHER" id="PTHR12682">
    <property type="entry name" value="ARCHEASE"/>
    <property type="match status" value="1"/>
</dbReference>
<sequence>MSEAPDRPDRKVIYEPIDHTADAGMWIYGRDRAELFAHAAWALFDLISDAETIRSRQSMTITIDEAIDWEDLLVRWLSELLYLYDTERFLCGSASLTALSSTQLTAQVQGECFDPARHPIDTEIKAVTYHQITVEPCDTGWRARVIFDV</sequence>
<keyword evidence="2" id="KW-0819">tRNA processing</keyword>
<dbReference type="InterPro" id="IPR002804">
    <property type="entry name" value="Archease"/>
</dbReference>
<protein>
    <recommendedName>
        <fullName evidence="5">Archease domain-containing protein</fullName>
    </recommendedName>
</protein>
<comment type="similarity">
    <text evidence="1">Belongs to the archease family.</text>
</comment>
<evidence type="ECO:0000313" key="7">
    <source>
        <dbReference type="Proteomes" id="UP000019140"/>
    </source>
</evidence>
<dbReference type="SUPFAM" id="SSF69819">
    <property type="entry name" value="MTH1598-like"/>
    <property type="match status" value="1"/>
</dbReference>
<feature type="domain" description="Archease" evidence="5">
    <location>
        <begin position="14"/>
        <end position="149"/>
    </location>
</feature>
<dbReference type="Gene3D" id="3.55.10.10">
    <property type="entry name" value="Archease domain"/>
    <property type="match status" value="1"/>
</dbReference>